<dbReference type="FunFam" id="2.10.25.10:FF:000004">
    <property type="entry name" value="Neurogenic locus notch 1"/>
    <property type="match status" value="4"/>
</dbReference>
<organism evidence="9 10">
    <name type="scientific">Crassostrea virginica</name>
    <name type="common">Eastern oyster</name>
    <dbReference type="NCBI Taxonomy" id="6565"/>
    <lineage>
        <taxon>Eukaryota</taxon>
        <taxon>Metazoa</taxon>
        <taxon>Spiralia</taxon>
        <taxon>Lophotrochozoa</taxon>
        <taxon>Mollusca</taxon>
        <taxon>Bivalvia</taxon>
        <taxon>Autobranchia</taxon>
        <taxon>Pteriomorphia</taxon>
        <taxon>Ostreida</taxon>
        <taxon>Ostreoidea</taxon>
        <taxon>Ostreidae</taxon>
        <taxon>Crassostrea</taxon>
    </lineage>
</organism>
<evidence type="ECO:0000313" key="10">
    <source>
        <dbReference type="RefSeq" id="XP_022297347.1"/>
    </source>
</evidence>
<dbReference type="GO" id="GO:0005886">
    <property type="term" value="C:plasma membrane"/>
    <property type="evidence" value="ECO:0007669"/>
    <property type="project" value="TreeGrafter"/>
</dbReference>
<keyword evidence="2" id="KW-0732">Signal</keyword>
<dbReference type="Gene3D" id="2.10.25.10">
    <property type="entry name" value="Laminin"/>
    <property type="match status" value="5"/>
</dbReference>
<feature type="domain" description="EGF-like" evidence="8">
    <location>
        <begin position="354"/>
        <end position="390"/>
    </location>
</feature>
<dbReference type="PRINTS" id="PR00010">
    <property type="entry name" value="EGFBLOOD"/>
</dbReference>
<keyword evidence="7" id="KW-0812">Transmembrane</keyword>
<keyword evidence="3" id="KW-0677">Repeat</keyword>
<dbReference type="FunFam" id="2.10.25.10:FF:000100">
    <property type="entry name" value="neurogenic locus notch homolog protein 3"/>
    <property type="match status" value="1"/>
</dbReference>
<dbReference type="SMART" id="SM00179">
    <property type="entry name" value="EGF_CA"/>
    <property type="match status" value="5"/>
</dbReference>
<dbReference type="OrthoDB" id="430340at2759"/>
<evidence type="ECO:0000259" key="8">
    <source>
        <dbReference type="PROSITE" id="PS50026"/>
    </source>
</evidence>
<evidence type="ECO:0000313" key="9">
    <source>
        <dbReference type="Proteomes" id="UP000694844"/>
    </source>
</evidence>
<proteinExistence type="predicted"/>
<dbReference type="PROSITE" id="PS00010">
    <property type="entry name" value="ASX_HYDROXYL"/>
    <property type="match status" value="3"/>
</dbReference>
<feature type="disulfide bond" evidence="6">
    <location>
        <begin position="342"/>
        <end position="351"/>
    </location>
</feature>
<dbReference type="InterPro" id="IPR018097">
    <property type="entry name" value="EGF_Ca-bd_CS"/>
</dbReference>
<dbReference type="Pfam" id="PF00008">
    <property type="entry name" value="EGF"/>
    <property type="match status" value="5"/>
</dbReference>
<dbReference type="AlphaFoldDB" id="A0A8B8B1R0"/>
<dbReference type="PANTHER" id="PTHR24049:SF22">
    <property type="entry name" value="DROSOPHILA CRUMBS HOMOLOG"/>
    <property type="match status" value="1"/>
</dbReference>
<dbReference type="GO" id="GO:0045197">
    <property type="term" value="P:establishment or maintenance of epithelial cell apical/basal polarity"/>
    <property type="evidence" value="ECO:0007669"/>
    <property type="project" value="TreeGrafter"/>
</dbReference>
<comment type="caution">
    <text evidence="6">Lacks conserved residue(s) required for the propagation of feature annotation.</text>
</comment>
<feature type="disulfide bond" evidence="6">
    <location>
        <begin position="418"/>
        <end position="427"/>
    </location>
</feature>
<feature type="disulfide bond" evidence="6">
    <location>
        <begin position="456"/>
        <end position="465"/>
    </location>
</feature>
<dbReference type="InterPro" id="IPR051022">
    <property type="entry name" value="Notch_Cell-Fate_Det"/>
</dbReference>
<feature type="domain" description="EGF-like" evidence="8">
    <location>
        <begin position="468"/>
        <end position="504"/>
    </location>
</feature>
<evidence type="ECO:0000256" key="4">
    <source>
        <dbReference type="ARBA" id="ARBA00023157"/>
    </source>
</evidence>
<feature type="disulfide bond" evidence="6">
    <location>
        <begin position="323"/>
        <end position="340"/>
    </location>
</feature>
<dbReference type="SUPFAM" id="SSF57196">
    <property type="entry name" value="EGF/Laminin"/>
    <property type="match status" value="5"/>
</dbReference>
<dbReference type="KEGG" id="cvn:111106817"/>
<feature type="domain" description="EGF-like" evidence="8">
    <location>
        <begin position="430"/>
        <end position="466"/>
    </location>
</feature>
<evidence type="ECO:0000256" key="5">
    <source>
        <dbReference type="ARBA" id="ARBA00023180"/>
    </source>
</evidence>
<dbReference type="GO" id="GO:0005509">
    <property type="term" value="F:calcium ion binding"/>
    <property type="evidence" value="ECO:0007669"/>
    <property type="project" value="InterPro"/>
</dbReference>
<accession>A0A8B8B1R0</accession>
<dbReference type="Proteomes" id="UP000694844">
    <property type="component" value="Chromosome 8"/>
</dbReference>
<reference evidence="10" key="1">
    <citation type="submission" date="2025-08" db="UniProtKB">
        <authorList>
            <consortium name="RefSeq"/>
        </authorList>
    </citation>
    <scope>IDENTIFICATION</scope>
    <source>
        <tissue evidence="10">Whole sample</tissue>
    </source>
</reference>
<evidence type="ECO:0000256" key="7">
    <source>
        <dbReference type="SAM" id="Phobius"/>
    </source>
</evidence>
<keyword evidence="7" id="KW-0472">Membrane</keyword>
<feature type="disulfide bond" evidence="6">
    <location>
        <begin position="380"/>
        <end position="389"/>
    </location>
</feature>
<keyword evidence="4 6" id="KW-1015">Disulfide bond</keyword>
<dbReference type="CDD" id="cd00054">
    <property type="entry name" value="EGF_CA"/>
    <property type="match status" value="5"/>
</dbReference>
<dbReference type="GO" id="GO:0007157">
    <property type="term" value="P:heterophilic cell-cell adhesion via plasma membrane cell adhesion molecules"/>
    <property type="evidence" value="ECO:0007669"/>
    <property type="project" value="TreeGrafter"/>
</dbReference>
<dbReference type="PROSITE" id="PS00022">
    <property type="entry name" value="EGF_1"/>
    <property type="match status" value="5"/>
</dbReference>
<evidence type="ECO:0000256" key="6">
    <source>
        <dbReference type="PROSITE-ProRule" id="PRU00076"/>
    </source>
</evidence>
<dbReference type="PROSITE" id="PS50026">
    <property type="entry name" value="EGF_3"/>
    <property type="match status" value="5"/>
</dbReference>
<keyword evidence="7" id="KW-1133">Transmembrane helix</keyword>
<feature type="transmembrane region" description="Helical" evidence="7">
    <location>
        <begin position="537"/>
        <end position="559"/>
    </location>
</feature>
<dbReference type="SMART" id="SM00181">
    <property type="entry name" value="EGF"/>
    <property type="match status" value="5"/>
</dbReference>
<dbReference type="RefSeq" id="XP_022297347.1">
    <property type="nucleotide sequence ID" value="XM_022441639.1"/>
</dbReference>
<dbReference type="InterPro" id="IPR000742">
    <property type="entry name" value="EGF"/>
</dbReference>
<dbReference type="InterPro" id="IPR001881">
    <property type="entry name" value="EGF-like_Ca-bd_dom"/>
</dbReference>
<dbReference type="PROSITE" id="PS01186">
    <property type="entry name" value="EGF_2"/>
    <property type="match status" value="5"/>
</dbReference>
<dbReference type="PROSITE" id="PS01187">
    <property type="entry name" value="EGF_CA"/>
    <property type="match status" value="3"/>
</dbReference>
<dbReference type="PANTHER" id="PTHR24049">
    <property type="entry name" value="CRUMBS FAMILY MEMBER"/>
    <property type="match status" value="1"/>
</dbReference>
<evidence type="ECO:0000256" key="3">
    <source>
        <dbReference type="ARBA" id="ARBA00022737"/>
    </source>
</evidence>
<evidence type="ECO:0000256" key="2">
    <source>
        <dbReference type="ARBA" id="ARBA00022729"/>
    </source>
</evidence>
<keyword evidence="1 6" id="KW-0245">EGF-like domain</keyword>
<gene>
    <name evidence="10" type="primary">LOC111106817</name>
</gene>
<dbReference type="GeneID" id="111106817"/>
<feature type="domain" description="EGF-like" evidence="8">
    <location>
        <begin position="314"/>
        <end position="352"/>
    </location>
</feature>
<keyword evidence="5" id="KW-0325">Glycoprotein</keyword>
<dbReference type="GO" id="GO:0032991">
    <property type="term" value="C:protein-containing complex"/>
    <property type="evidence" value="ECO:0007669"/>
    <property type="project" value="TreeGrafter"/>
</dbReference>
<sequence>MGMSTSYWQCTSGCNGTVNLANVNYICTGSSTTEDWEQGENTFTYTFPGIGPFTVEFTGSAWVSLDFGSSGSWSVGTVVYLASRSDTHQLNRSPVTTGKPMYTVQYGCLTTIRIPVVDDDGDAVRCRWSTGSECVSICNALPSANLDSNTCTISFPANHKTNGKYAVAVSVEDFPKSTIHIGSHVYTPNNKLSTVNLQFLVTTPPISGNCNDKPRFISPTPAQGATTQAYVSRNFQLSFHVTDTGSITKVDITSPAGMTYTSPQSVPSKPGSVFVTTTWIPQQNQVGIHIVCALAEDSLGKTSESRCININVNDVSPCLSQPCQNNGTCVRSGMTQNYTCHCVPGFTGFQCQTDINECQSFPCQNGGSCLNLINRFKCQCLPGYTGVNCEIDIDECASNPCQNLATCAEFVNYFNCTCPPGFDGMFCEIDIDECASNPCQNQATCNDLVNYFNCSCQAGFTGVLCEIDIDECVSNPCQNQATCNDFVNYFNCSCRAGFTGLLCEIDINECNPDPCNFLFQCEDLINEYHCGLIEWKVVLIISSLLIIVLMIIFFVIFLLKRNKYSDVDHSWLKDFIDIQQADVQPKALFQREVPFKKF</sequence>
<protein>
    <submittedName>
        <fullName evidence="10">Sushi, von Willebrand factor type A, EGF and pentraxin domain-containing protein 1-like</fullName>
    </submittedName>
</protein>
<dbReference type="InterPro" id="IPR000152">
    <property type="entry name" value="EGF-type_Asp/Asn_hydroxyl_site"/>
</dbReference>
<feature type="domain" description="EGF-like" evidence="8">
    <location>
        <begin position="392"/>
        <end position="428"/>
    </location>
</feature>
<evidence type="ECO:0000256" key="1">
    <source>
        <dbReference type="ARBA" id="ARBA00022536"/>
    </source>
</evidence>
<name>A0A8B8B1R0_CRAVI</name>
<keyword evidence="9" id="KW-1185">Reference proteome</keyword>
<feature type="disulfide bond" evidence="6">
    <location>
        <begin position="494"/>
        <end position="503"/>
    </location>
</feature>